<dbReference type="InterPro" id="IPR002938">
    <property type="entry name" value="FAD-bd"/>
</dbReference>
<dbReference type="Gene3D" id="3.50.50.60">
    <property type="entry name" value="FAD/NAD(P)-binding domain"/>
    <property type="match status" value="1"/>
</dbReference>
<sequence length="500" mass="56414">MDARGIPLFRPRGRRVRRERANRYGSRTVPRTGCRIDVRRPLPRRPRNKLPWTRQIGFRSVYDAIVVGTRCSGASTAALLARKGHRVLAVDRSSFPSDVLSTHFLWPHGMSYLNRWGLMDKVLAATPSHTVVNLVNEGIALSGEVPLDLLRQHFKELHQDDSGVVQRYASVRRKVLDEILVEAAVEAGAEVRQGFAVEDLLYDGDRVVGVVGRTRGGERVEERARVVIGADGRNSMVARTLRLPKHDQRPKCTFAYWSYFSGFDLTTAQLHRRGRLGMAVVPTSFGQNMTLVWGPSEWSKEFRGDIQGNFHKALDFISPEIGELVRTSGRREERFFGTLDQAAFLRPLAGPGWVLVGDAECFKDQCTATGMTYAFRDAELASTAIHSWLAGERPLDEALNDYRSRRRSQVAAAYYDYTCTLAEMQTLRHDELQLFVALRSNQDETNRLIATHADIAPVSEFFQASNLFLLNDAAKQSSDAFPIFNDFENTTKSYRQNLFA</sequence>
<gene>
    <name evidence="2" type="ORF">POF43_011745</name>
    <name evidence="3" type="ORF">POF50_000135</name>
</gene>
<evidence type="ECO:0000259" key="1">
    <source>
        <dbReference type="Pfam" id="PF01494"/>
    </source>
</evidence>
<dbReference type="GO" id="GO:0016491">
    <property type="term" value="F:oxidoreductase activity"/>
    <property type="evidence" value="ECO:0007669"/>
    <property type="project" value="UniProtKB-KW"/>
</dbReference>
<dbReference type="Proteomes" id="UP001156398">
    <property type="component" value="Unassembled WGS sequence"/>
</dbReference>
<dbReference type="RefSeq" id="WP_271312834.1">
    <property type="nucleotide sequence ID" value="NZ_JAAGKO020000013.1"/>
</dbReference>
<dbReference type="GO" id="GO:0071949">
    <property type="term" value="F:FAD binding"/>
    <property type="evidence" value="ECO:0007669"/>
    <property type="project" value="InterPro"/>
</dbReference>
<dbReference type="EMBL" id="JABXJJ020000001">
    <property type="protein sequence ID" value="MDI5967774.1"/>
    <property type="molecule type" value="Genomic_DNA"/>
</dbReference>
<reference evidence="3 4" key="1">
    <citation type="submission" date="2023-05" db="EMBL/GenBank/DDBJ databases">
        <title>Streptantibioticus silvisoli sp. nov., acidotolerant actinomycetes 1 from pine litter.</title>
        <authorList>
            <person name="Swiecimska M."/>
            <person name="Golinska P."/>
            <person name="Sangal V."/>
            <person name="Wachnowicz B."/>
            <person name="Goodfellow M."/>
        </authorList>
    </citation>
    <scope>NUCLEOTIDE SEQUENCE</scope>
    <source>
        <strain evidence="3">SL13</strain>
        <strain evidence="2 4">SL54</strain>
    </source>
</reference>
<dbReference type="Pfam" id="PF01494">
    <property type="entry name" value="FAD_binding_3"/>
    <property type="match status" value="1"/>
</dbReference>
<accession>A0AA90GYX4</accession>
<evidence type="ECO:0000313" key="2">
    <source>
        <dbReference type="EMBL" id="MDI5963374.1"/>
    </source>
</evidence>
<dbReference type="InterPro" id="IPR036188">
    <property type="entry name" value="FAD/NAD-bd_sf"/>
</dbReference>
<feature type="domain" description="FAD-binding" evidence="1">
    <location>
        <begin position="63"/>
        <end position="412"/>
    </location>
</feature>
<comment type="caution">
    <text evidence="3">The sequence shown here is derived from an EMBL/GenBank/DDBJ whole genome shotgun (WGS) entry which is preliminary data.</text>
</comment>
<keyword evidence="4" id="KW-1185">Reference proteome</keyword>
<evidence type="ECO:0000313" key="3">
    <source>
        <dbReference type="EMBL" id="MDI5967774.1"/>
    </source>
</evidence>
<organism evidence="3">
    <name type="scientific">Streptantibioticus silvisoli</name>
    <dbReference type="NCBI Taxonomy" id="2705255"/>
    <lineage>
        <taxon>Bacteria</taxon>
        <taxon>Bacillati</taxon>
        <taxon>Actinomycetota</taxon>
        <taxon>Actinomycetes</taxon>
        <taxon>Kitasatosporales</taxon>
        <taxon>Streptomycetaceae</taxon>
        <taxon>Streptantibioticus</taxon>
    </lineage>
</organism>
<dbReference type="AlphaFoldDB" id="A0AA90GYX4"/>
<dbReference type="PANTHER" id="PTHR42685">
    <property type="entry name" value="GERANYLGERANYL DIPHOSPHATE REDUCTASE"/>
    <property type="match status" value="1"/>
</dbReference>
<dbReference type="PANTHER" id="PTHR42685:SF22">
    <property type="entry name" value="CONDITIONED MEDIUM FACTOR RECEPTOR 1"/>
    <property type="match status" value="1"/>
</dbReference>
<dbReference type="EMBL" id="JAAGKO020000013">
    <property type="protein sequence ID" value="MDI5963374.1"/>
    <property type="molecule type" value="Genomic_DNA"/>
</dbReference>
<name>A0AA90GYX4_9ACTN</name>
<dbReference type="InterPro" id="IPR050407">
    <property type="entry name" value="Geranylgeranyl_reductase"/>
</dbReference>
<dbReference type="EC" id="1.-.-.-" evidence="3"/>
<dbReference type="SUPFAM" id="SSF51905">
    <property type="entry name" value="FAD/NAD(P)-binding domain"/>
    <property type="match status" value="1"/>
</dbReference>
<dbReference type="PRINTS" id="PR00420">
    <property type="entry name" value="RNGMNOXGNASE"/>
</dbReference>
<protein>
    <submittedName>
        <fullName evidence="3">NAD(P)/FAD-dependent oxidoreductase</fullName>
        <ecNumber evidence="3">1.-.-.-</ecNumber>
    </submittedName>
</protein>
<evidence type="ECO:0000313" key="4">
    <source>
        <dbReference type="Proteomes" id="UP001156398"/>
    </source>
</evidence>
<proteinExistence type="predicted"/>
<keyword evidence="3" id="KW-0560">Oxidoreductase</keyword>